<dbReference type="AlphaFoldDB" id="A0AAN7XAS0"/>
<dbReference type="Proteomes" id="UP001346869">
    <property type="component" value="Unassembled WGS sequence"/>
</dbReference>
<dbReference type="EMBL" id="JAUZQC010000014">
    <property type="protein sequence ID" value="KAK5859773.1"/>
    <property type="molecule type" value="Genomic_DNA"/>
</dbReference>
<reference evidence="2 3" key="2">
    <citation type="journal article" date="2023" name="Mol. Biol. Evol.">
        <title>Genomics of Secondarily Temperate Adaptation in the Only Non-Antarctic Icefish.</title>
        <authorList>
            <person name="Rivera-Colon A.G."/>
            <person name="Rayamajhi N."/>
            <person name="Minhas B.F."/>
            <person name="Madrigal G."/>
            <person name="Bilyk K.T."/>
            <person name="Yoon V."/>
            <person name="Hune M."/>
            <person name="Gregory S."/>
            <person name="Cheng C.H.C."/>
            <person name="Catchen J.M."/>
        </authorList>
    </citation>
    <scope>NUCLEOTIDE SEQUENCE [LARGE SCALE GENOMIC DNA]</scope>
    <source>
        <strain evidence="2">JMC-PN-2008</strain>
    </source>
</reference>
<sequence length="124" mass="13591">MRQSATLTPLLVQREAGQAQADSRSNILRAEKREVPGETRGTGIPNHSPQSSHHHTPPNPKLPLLPLSTCSPAPPQTHTGSCLQLAAPPILSQRKSPVVFPVAMFYLFTRALLQKERGKKMKTK</sequence>
<comment type="caution">
    <text evidence="2">The sequence shown here is derived from an EMBL/GenBank/DDBJ whole genome shotgun (WGS) entry which is preliminary data.</text>
</comment>
<evidence type="ECO:0000256" key="1">
    <source>
        <dbReference type="SAM" id="MobiDB-lite"/>
    </source>
</evidence>
<keyword evidence="3" id="KW-1185">Reference proteome</keyword>
<protein>
    <submittedName>
        <fullName evidence="2">Uncharacterized protein</fullName>
    </submittedName>
</protein>
<feature type="compositionally biased region" description="Polar residues" evidence="1">
    <location>
        <begin position="68"/>
        <end position="82"/>
    </location>
</feature>
<evidence type="ECO:0000313" key="3">
    <source>
        <dbReference type="Proteomes" id="UP001346869"/>
    </source>
</evidence>
<reference evidence="2 3" key="1">
    <citation type="journal article" date="2023" name="Genes (Basel)">
        <title>Chromosome-Level Genome Assembly and Circadian Gene Repertoire of the Patagonia Blennie Eleginops maclovinus-The Closest Ancestral Proxy of Antarctic Cryonotothenioids.</title>
        <authorList>
            <person name="Cheng C.C."/>
            <person name="Rivera-Colon A.G."/>
            <person name="Minhas B.F."/>
            <person name="Wilson L."/>
            <person name="Rayamajhi N."/>
            <person name="Vargas-Chacoff L."/>
            <person name="Catchen J.M."/>
        </authorList>
    </citation>
    <scope>NUCLEOTIDE SEQUENCE [LARGE SCALE GENOMIC DNA]</scope>
    <source>
        <strain evidence="2">JMC-PN-2008</strain>
    </source>
</reference>
<evidence type="ECO:0000313" key="2">
    <source>
        <dbReference type="EMBL" id="KAK5859773.1"/>
    </source>
</evidence>
<feature type="region of interest" description="Disordered" evidence="1">
    <location>
        <begin position="1"/>
        <end position="82"/>
    </location>
</feature>
<gene>
    <name evidence="2" type="ORF">PBY51_021301</name>
</gene>
<proteinExistence type="predicted"/>
<accession>A0AAN7XAS0</accession>
<name>A0AAN7XAS0_ELEMC</name>
<organism evidence="2 3">
    <name type="scientific">Eleginops maclovinus</name>
    <name type="common">Patagonian blennie</name>
    <name type="synonym">Eleginus maclovinus</name>
    <dbReference type="NCBI Taxonomy" id="56733"/>
    <lineage>
        <taxon>Eukaryota</taxon>
        <taxon>Metazoa</taxon>
        <taxon>Chordata</taxon>
        <taxon>Craniata</taxon>
        <taxon>Vertebrata</taxon>
        <taxon>Euteleostomi</taxon>
        <taxon>Actinopterygii</taxon>
        <taxon>Neopterygii</taxon>
        <taxon>Teleostei</taxon>
        <taxon>Neoteleostei</taxon>
        <taxon>Acanthomorphata</taxon>
        <taxon>Eupercaria</taxon>
        <taxon>Perciformes</taxon>
        <taxon>Notothenioidei</taxon>
        <taxon>Eleginopidae</taxon>
        <taxon>Eleginops</taxon>
    </lineage>
</organism>